<evidence type="ECO:0000256" key="6">
    <source>
        <dbReference type="SAM" id="MobiDB-lite"/>
    </source>
</evidence>
<feature type="transmembrane region" description="Helical" evidence="7">
    <location>
        <begin position="209"/>
        <end position="226"/>
    </location>
</feature>
<feature type="transmembrane region" description="Helical" evidence="7">
    <location>
        <begin position="259"/>
        <end position="280"/>
    </location>
</feature>
<evidence type="ECO:0000256" key="5">
    <source>
        <dbReference type="ARBA" id="ARBA00023136"/>
    </source>
</evidence>
<evidence type="ECO:0000313" key="9">
    <source>
        <dbReference type="Proteomes" id="UP001345013"/>
    </source>
</evidence>
<feature type="transmembrane region" description="Helical" evidence="7">
    <location>
        <begin position="292"/>
        <end position="316"/>
    </location>
</feature>
<feature type="transmembrane region" description="Helical" evidence="7">
    <location>
        <begin position="453"/>
        <end position="472"/>
    </location>
</feature>
<feature type="transmembrane region" description="Helical" evidence="7">
    <location>
        <begin position="547"/>
        <end position="569"/>
    </location>
</feature>
<keyword evidence="5 7" id="KW-0472">Membrane</keyword>
<dbReference type="PROSITE" id="PS50267">
    <property type="entry name" value="NA_NEUROTRAN_SYMP_3"/>
    <property type="match status" value="1"/>
</dbReference>
<dbReference type="EMBL" id="JAVRRG010000042">
    <property type="protein sequence ID" value="KAK5093482.1"/>
    <property type="molecule type" value="Genomic_DNA"/>
</dbReference>
<comment type="caution">
    <text evidence="8">The sequence shown here is derived from an EMBL/GenBank/DDBJ whole genome shotgun (WGS) entry which is preliminary data.</text>
</comment>
<feature type="transmembrane region" description="Helical" evidence="7">
    <location>
        <begin position="383"/>
        <end position="403"/>
    </location>
</feature>
<keyword evidence="2" id="KW-0813">Transport</keyword>
<keyword evidence="4 7" id="KW-1133">Transmembrane helix</keyword>
<feature type="transmembrane region" description="Helical" evidence="7">
    <location>
        <begin position="581"/>
        <end position="605"/>
    </location>
</feature>
<accession>A0ABR0KCJ1</accession>
<evidence type="ECO:0000256" key="3">
    <source>
        <dbReference type="ARBA" id="ARBA00022692"/>
    </source>
</evidence>
<feature type="region of interest" description="Disordered" evidence="6">
    <location>
        <begin position="634"/>
        <end position="664"/>
    </location>
</feature>
<dbReference type="InterPro" id="IPR000175">
    <property type="entry name" value="Na/ntran_symport"/>
</dbReference>
<dbReference type="SUPFAM" id="SSF161070">
    <property type="entry name" value="SNF-like"/>
    <property type="match status" value="1"/>
</dbReference>
<dbReference type="InterPro" id="IPR037272">
    <property type="entry name" value="SNS_sf"/>
</dbReference>
<feature type="transmembrane region" description="Helical" evidence="7">
    <location>
        <begin position="336"/>
        <end position="362"/>
    </location>
</feature>
<dbReference type="Pfam" id="PF00209">
    <property type="entry name" value="SNF"/>
    <property type="match status" value="2"/>
</dbReference>
<evidence type="ECO:0000256" key="4">
    <source>
        <dbReference type="ARBA" id="ARBA00022989"/>
    </source>
</evidence>
<proteinExistence type="predicted"/>
<organism evidence="8 9">
    <name type="scientific">Lithohypha guttulata</name>
    <dbReference type="NCBI Taxonomy" id="1690604"/>
    <lineage>
        <taxon>Eukaryota</taxon>
        <taxon>Fungi</taxon>
        <taxon>Dikarya</taxon>
        <taxon>Ascomycota</taxon>
        <taxon>Pezizomycotina</taxon>
        <taxon>Eurotiomycetes</taxon>
        <taxon>Chaetothyriomycetidae</taxon>
        <taxon>Chaetothyriales</taxon>
        <taxon>Trichomeriaceae</taxon>
        <taxon>Lithohypha</taxon>
    </lineage>
</organism>
<evidence type="ECO:0000256" key="7">
    <source>
        <dbReference type="SAM" id="Phobius"/>
    </source>
</evidence>
<keyword evidence="3 7" id="KW-0812">Transmembrane</keyword>
<dbReference type="PANTHER" id="PTHR11616">
    <property type="entry name" value="SODIUM/CHLORIDE DEPENDENT TRANSPORTER"/>
    <property type="match status" value="1"/>
</dbReference>
<dbReference type="PRINTS" id="PR00176">
    <property type="entry name" value="NANEUSMPORT"/>
</dbReference>
<feature type="transmembrane region" description="Helical" evidence="7">
    <location>
        <begin position="106"/>
        <end position="130"/>
    </location>
</feature>
<protein>
    <submittedName>
        <fullName evidence="8">Uncharacterized protein</fullName>
    </submittedName>
</protein>
<keyword evidence="9" id="KW-1185">Reference proteome</keyword>
<evidence type="ECO:0000256" key="1">
    <source>
        <dbReference type="ARBA" id="ARBA00004141"/>
    </source>
</evidence>
<comment type="subcellular location">
    <subcellularLocation>
        <location evidence="1">Membrane</location>
        <topology evidence="1">Multi-pass membrane protein</topology>
    </subcellularLocation>
</comment>
<evidence type="ECO:0000313" key="8">
    <source>
        <dbReference type="EMBL" id="KAK5093482.1"/>
    </source>
</evidence>
<evidence type="ECO:0000256" key="2">
    <source>
        <dbReference type="ARBA" id="ARBA00022448"/>
    </source>
</evidence>
<gene>
    <name evidence="8" type="ORF">LTR24_004193</name>
</gene>
<sequence>MSVWQKFKSAIIPTTPKSEDGRDQWPSRTAFILASLGGAVGQGNIIRYPSQVFNNIGLQWFVPYLIAIVILAIPLLILEIAIGVAYRGGTVIAFNNVHRRMKGVGVGSMLISATVVVYFAVILVWIVIYFRHSFTSPLPWTGDVQGFYYTQVLRQVDPIPGSFTGDGGVASYTSYPDVSLIGESVGWSAFIWFCVWLCMCNGVGLTGRAVYVTMALPILMTIILLGRCVSLDNAGRGIRLYFATWNGEKLADGQIWQTAIGQVFFSTGVAFGYYISYASYNAKWSNAVQDSVILVVSNCTFETVAAFAVFGVVGYLNILPSNTPRLGSFEIGFLTYPAAIVAMPGANFWAVLFFLTLLLLGISSTYPMLDVVVTFIMDRWPKLPRLAVTTSLVVVAFLISLMYCTRAGYYILDGVDRWINNMTLVFVAWSEASFSTSLYRWRDVFSQVGKKSYIVFNFGYFGGMILGVGIAQGVSAEAGAGVGFGLFIVCTLIAVFMAQTPDAPAARFFNKNVMLKKIWYLAFYSGNQLRRDLNAIVATGKNWKIPVFWGGLLRFISAPILAIVYSFGYPEFHTLRNDPPYIFGFILAHIVILAVISALVFPRYLDVFVPPDRRLDGAKPVAPNVAENVMDAQIIRDTENGSQSESQDEKEDRRKALPEQNLVK</sequence>
<dbReference type="PANTHER" id="PTHR11616:SF240">
    <property type="entry name" value="BLOATED TUBULES, ISOFORM B-RELATED"/>
    <property type="match status" value="1"/>
</dbReference>
<reference evidence="8 9" key="1">
    <citation type="submission" date="2023-08" db="EMBL/GenBank/DDBJ databases">
        <title>Black Yeasts Isolated from many extreme environments.</title>
        <authorList>
            <person name="Coleine C."/>
            <person name="Stajich J.E."/>
            <person name="Selbmann L."/>
        </authorList>
    </citation>
    <scope>NUCLEOTIDE SEQUENCE [LARGE SCALE GENOMIC DNA]</scope>
    <source>
        <strain evidence="8 9">CCFEE 5885</strain>
    </source>
</reference>
<feature type="transmembrane region" description="Helical" evidence="7">
    <location>
        <begin position="184"/>
        <end position="202"/>
    </location>
</feature>
<name>A0ABR0KCJ1_9EURO</name>
<dbReference type="CDD" id="cd11554">
    <property type="entry name" value="SLC6sbd_u2"/>
    <property type="match status" value="1"/>
</dbReference>
<feature type="transmembrane region" description="Helical" evidence="7">
    <location>
        <begin position="61"/>
        <end position="86"/>
    </location>
</feature>
<dbReference type="Proteomes" id="UP001345013">
    <property type="component" value="Unassembled WGS sequence"/>
</dbReference>
<feature type="transmembrane region" description="Helical" evidence="7">
    <location>
        <begin position="478"/>
        <end position="498"/>
    </location>
</feature>